<dbReference type="SUPFAM" id="SSF57196">
    <property type="entry name" value="EGF/Laminin"/>
    <property type="match status" value="13"/>
</dbReference>
<dbReference type="PROSITE" id="PS00022">
    <property type="entry name" value="EGF_1"/>
    <property type="match status" value="12"/>
</dbReference>
<feature type="domain" description="EGF-like" evidence="16">
    <location>
        <begin position="417"/>
        <end position="446"/>
    </location>
</feature>
<dbReference type="InterPro" id="IPR035976">
    <property type="entry name" value="Sushi/SCR/CCP_sf"/>
</dbReference>
<evidence type="ECO:0000256" key="5">
    <source>
        <dbReference type="ARBA" id="ARBA00022692"/>
    </source>
</evidence>
<feature type="disulfide bond" evidence="13">
    <location>
        <begin position="436"/>
        <end position="445"/>
    </location>
</feature>
<evidence type="ECO:0000256" key="8">
    <source>
        <dbReference type="ARBA" id="ARBA00022837"/>
    </source>
</evidence>
<feature type="disulfide bond" evidence="13">
    <location>
        <begin position="1186"/>
        <end position="1195"/>
    </location>
</feature>
<feature type="disulfide bond" evidence="13">
    <location>
        <begin position="805"/>
        <end position="814"/>
    </location>
</feature>
<keyword evidence="21" id="KW-1185">Reference proteome</keyword>
<evidence type="ECO:0000256" key="4">
    <source>
        <dbReference type="ARBA" id="ARBA00022536"/>
    </source>
</evidence>
<feature type="chain" id="PRO_5018212246" evidence="15">
    <location>
        <begin position="23"/>
        <end position="1248"/>
    </location>
</feature>
<evidence type="ECO:0000256" key="13">
    <source>
        <dbReference type="PROSITE-ProRule" id="PRU00076"/>
    </source>
</evidence>
<dbReference type="InterPro" id="IPR013111">
    <property type="entry name" value="EGF_extracell"/>
</dbReference>
<feature type="disulfide bond" evidence="13">
    <location>
        <begin position="406"/>
        <end position="415"/>
    </location>
</feature>
<evidence type="ECO:0000256" key="10">
    <source>
        <dbReference type="ARBA" id="ARBA00023136"/>
    </source>
</evidence>
<dbReference type="GO" id="GO:0016358">
    <property type="term" value="P:dendrite development"/>
    <property type="evidence" value="ECO:0007669"/>
    <property type="project" value="UniProtKB-ARBA"/>
</dbReference>
<dbReference type="PRINTS" id="PR00010">
    <property type="entry name" value="EGFBLOOD"/>
</dbReference>
<reference evidence="20" key="2">
    <citation type="submission" date="2025-08" db="UniProtKB">
        <authorList>
            <consortium name="Ensembl"/>
        </authorList>
    </citation>
    <scope>IDENTIFICATION</scope>
    <source>
        <strain evidence="20">Guanapo</strain>
    </source>
</reference>
<keyword evidence="9" id="KW-1133">Transmembrane helix</keyword>
<evidence type="ECO:0000313" key="21">
    <source>
        <dbReference type="Proteomes" id="UP000242638"/>
    </source>
</evidence>
<feature type="domain" description="EGF-like" evidence="16">
    <location>
        <begin position="1160"/>
        <end position="1196"/>
    </location>
</feature>
<dbReference type="FunFam" id="2.10.25.10:FF:000122">
    <property type="entry name" value="Protein crumbs homolog 2"/>
    <property type="match status" value="1"/>
</dbReference>
<feature type="domain" description="Fibronectin type-III" evidence="17">
    <location>
        <begin position="1011"/>
        <end position="1103"/>
    </location>
</feature>
<keyword evidence="11 13" id="KW-1015">Disulfide bond</keyword>
<keyword evidence="14" id="KW-0768">Sushi</keyword>
<keyword evidence="6 15" id="KW-0732">Signal</keyword>
<dbReference type="SUPFAM" id="SSF57535">
    <property type="entry name" value="Complement control module/SCR domain"/>
    <property type="match status" value="1"/>
</dbReference>
<feature type="disulfide bond" evidence="13">
    <location>
        <begin position="730"/>
        <end position="739"/>
    </location>
</feature>
<dbReference type="InterPro" id="IPR000742">
    <property type="entry name" value="EGF"/>
</dbReference>
<feature type="disulfide bond" evidence="13">
    <location>
        <begin position="369"/>
        <end position="378"/>
    </location>
</feature>
<sequence length="1248" mass="136658">MLLLVLQALLPCFCTLLPGVEPAVSLEDFYPFGPDQGDAQTTAQDDGGSGFREISVAFPFFGDRHSGLYVNNNGLVSFLREVSQFTPVAFPIAGDRRVVAPFWADVDNRLAGSVFYRQSQDASVLRRASGDVRTYFAEFPDFNATWVLISTWHQVTFFGGNSQTPVNTFQVVLITDGELSFTIFQYNNITWTTGRHASSGGNLVGLGGIAAQAGFNAGDGRRYFNIPGSRTTDVVGLEETTNVGYPGRWVFRIDDANVEVGGCNSSVCLHLRPCLNGGQCINDCITGNPSFTCSCLAGFTGRRCQIVNECASNPCQNGGSCKDRINGFICECPPGYMGVHCQIIDECEDRPCLNNASCVQGDGNFTCVCEPGFIGVRCETINECESQPCLNGGECVDRVTGFICVCPAAFSGTFCETECLCQNGGVCVGINGTCECPPGYTGAYCQLITQTLCSNSRTCPDGSPCLEYGGAYLCTCHTGVEPDHMDFYPQPQSVCDSSPCLNGGYCYERDGGYTCECRYGYSGKHCEKRLNTCASSPCRNGGSCKEEGGSYRCVCPYRFTGKHCEVKPDPCSSTPCQNGGTCFHYLGKYKCECTDEYSGKDCQISRSSLHPSALGCGPPPHVKHAEVQFSSTTPGSVAAYVCHSGFTSVPRATQSICGTQGEWTQPPVCKINECLSQPCLNGGSCQNKIGSYKCVCKNGFSGKRANECLSEPCMNKGTCEDQSGSYLCHCPQGFKGQNCEIQDGCESSPCLNGGVCRGYRQYYVCTCKDGFFGERCQMEDPCVLKPCGTRGSCWSDRRGNYNCVCKVGLTGKDCEKLLPPSGLHVLRVEENEVELRWDQPDHSHRVLSMFAVTYAPLGNSTPKTDYLDKQRSTHVLRDLVPGMLYNISTVSIKLKAYGNDTSQPATALIRTPQRVEKLQLVNVSSSQVWLSWLVQAAHHAAVSRVHVSLMPSDGTEPLTVALNSSVTEHTFSLQVAHMYTVDVLTQSGIRPDEFPSTSHSAGPLQFWTPYPPQNLSLSHLTPNSALITWSRHARHVPDGFVINVTRGLNTRSRFLPNGKLGLYTLRELTPGHHYYVALMSVKNTGQEQIHSIPQHLSFTTKYTELVDRRGKITARFSHLTPKVIRHRTPPPIRLEKMEETTNKISLALEIEEKALRTQPSPQDCHSLICQNGGTCVNERGSVVCSCATGFKGRQCELCQRVPHPCTRLYSETKSIPVWEGGVCHYYKRTYKVQQDVCYREICEPVKSQ</sequence>
<feature type="disulfide bond" evidence="13">
    <location>
        <begin position="593"/>
        <end position="602"/>
    </location>
</feature>
<dbReference type="GO" id="GO:0007219">
    <property type="term" value="P:Notch signaling pathway"/>
    <property type="evidence" value="ECO:0007669"/>
    <property type="project" value="TreeGrafter"/>
</dbReference>
<feature type="domain" description="EGF-like" evidence="16">
    <location>
        <begin position="343"/>
        <end position="379"/>
    </location>
</feature>
<dbReference type="CDD" id="cd00063">
    <property type="entry name" value="FN3"/>
    <property type="match status" value="2"/>
</dbReference>
<evidence type="ECO:0000313" key="20">
    <source>
        <dbReference type="Ensembl" id="ENSPREP00000022743.1"/>
    </source>
</evidence>
<dbReference type="GO" id="GO:0030097">
    <property type="term" value="P:hemopoiesis"/>
    <property type="evidence" value="ECO:0007669"/>
    <property type="project" value="UniProtKB-ARBA"/>
</dbReference>
<evidence type="ECO:0000259" key="16">
    <source>
        <dbReference type="PROSITE" id="PS50026"/>
    </source>
</evidence>
<dbReference type="GO" id="GO:0051240">
    <property type="term" value="P:positive regulation of multicellular organismal process"/>
    <property type="evidence" value="ECO:0007669"/>
    <property type="project" value="UniProtKB-ARBA"/>
</dbReference>
<dbReference type="Ensembl" id="ENSPRET00000022980.1">
    <property type="protein sequence ID" value="ENSPREP00000022743.1"/>
    <property type="gene ID" value="ENSPREG00000015245.1"/>
</dbReference>
<feature type="domain" description="NIDO" evidence="19">
    <location>
        <begin position="101"/>
        <end position="256"/>
    </location>
</feature>
<protein>
    <submittedName>
        <fullName evidence="20">Sushi, nidogen and EGF like domains 1</fullName>
    </submittedName>
</protein>
<feature type="domain" description="EGF-like" evidence="16">
    <location>
        <begin position="778"/>
        <end position="815"/>
    </location>
</feature>
<keyword evidence="3" id="KW-1003">Cell membrane</keyword>
<dbReference type="Gene3D" id="2.60.40.10">
    <property type="entry name" value="Immunoglobulins"/>
    <property type="match status" value="3"/>
</dbReference>
<dbReference type="SMART" id="SM00032">
    <property type="entry name" value="CCP"/>
    <property type="match status" value="1"/>
</dbReference>
<dbReference type="PANTHER" id="PTHR12916">
    <property type="entry name" value="CYTOCHROME C OXIDASE POLYPEPTIDE VIC-2"/>
    <property type="match status" value="1"/>
</dbReference>
<dbReference type="Bgee" id="ENSPREG00000015245">
    <property type="expression patterns" value="Expressed in caudal fin and 1 other cell type or tissue"/>
</dbReference>
<evidence type="ECO:0000256" key="11">
    <source>
        <dbReference type="ARBA" id="ARBA00023157"/>
    </source>
</evidence>
<feature type="disulfide bond" evidence="13">
    <location>
        <begin position="555"/>
        <end position="564"/>
    </location>
</feature>
<dbReference type="PROSITE" id="PS50026">
    <property type="entry name" value="EGF_3"/>
    <property type="match status" value="13"/>
</dbReference>
<feature type="domain" description="EGF-like" evidence="16">
    <location>
        <begin position="704"/>
        <end position="740"/>
    </location>
</feature>
<evidence type="ECO:0000256" key="14">
    <source>
        <dbReference type="PROSITE-ProRule" id="PRU00302"/>
    </source>
</evidence>
<feature type="domain" description="EGF-like" evidence="16">
    <location>
        <begin position="380"/>
        <end position="416"/>
    </location>
</feature>
<evidence type="ECO:0000259" key="18">
    <source>
        <dbReference type="PROSITE" id="PS50923"/>
    </source>
</evidence>
<feature type="domain" description="EGF-like" evidence="16">
    <location>
        <begin position="491"/>
        <end position="527"/>
    </location>
</feature>
<feature type="disulfide bond" evidence="13">
    <location>
        <begin position="295"/>
        <end position="304"/>
    </location>
</feature>
<dbReference type="Gene3D" id="2.10.25.10">
    <property type="entry name" value="Laminin"/>
    <property type="match status" value="13"/>
</dbReference>
<dbReference type="SMART" id="SM00539">
    <property type="entry name" value="NIDO"/>
    <property type="match status" value="1"/>
</dbReference>
<dbReference type="GO" id="GO:0001764">
    <property type="term" value="P:neuron migration"/>
    <property type="evidence" value="ECO:0007669"/>
    <property type="project" value="UniProtKB-ARBA"/>
</dbReference>
<evidence type="ECO:0000256" key="12">
    <source>
        <dbReference type="ARBA" id="ARBA00023180"/>
    </source>
</evidence>
<dbReference type="FunFam" id="2.10.25.10:FF:000255">
    <property type="entry name" value="Sushi, nidogen and EGF-like domains 1"/>
    <property type="match status" value="1"/>
</dbReference>
<dbReference type="FunFam" id="2.10.25.10:FF:000327">
    <property type="entry name" value="neurogenic locus notch homolog protein 4"/>
    <property type="match status" value="1"/>
</dbReference>
<feature type="signal peptide" evidence="15">
    <location>
        <begin position="1"/>
        <end position="22"/>
    </location>
</feature>
<dbReference type="InterPro" id="IPR003961">
    <property type="entry name" value="FN3_dom"/>
</dbReference>
<dbReference type="InterPro" id="IPR003886">
    <property type="entry name" value="NIDO_dom"/>
</dbReference>
<feature type="domain" description="EGF-like" evidence="16">
    <location>
        <begin position="741"/>
        <end position="777"/>
    </location>
</feature>
<dbReference type="GO" id="GO:0009887">
    <property type="term" value="P:animal organ morphogenesis"/>
    <property type="evidence" value="ECO:0007669"/>
    <property type="project" value="UniProtKB-ARBA"/>
</dbReference>
<dbReference type="Pfam" id="PF12661">
    <property type="entry name" value="hEGF"/>
    <property type="match status" value="3"/>
</dbReference>
<evidence type="ECO:0000256" key="9">
    <source>
        <dbReference type="ARBA" id="ARBA00022989"/>
    </source>
</evidence>
<feature type="domain" description="EGF-like" evidence="16">
    <location>
        <begin position="264"/>
        <end position="305"/>
    </location>
</feature>
<dbReference type="InterPro" id="IPR036116">
    <property type="entry name" value="FN3_sf"/>
</dbReference>
<keyword evidence="5" id="KW-0812">Transmembrane</keyword>
<feature type="domain" description="Fibronectin type-III" evidence="17">
    <location>
        <begin position="819"/>
        <end position="914"/>
    </location>
</feature>
<dbReference type="GO" id="GO:0035282">
    <property type="term" value="P:segmentation"/>
    <property type="evidence" value="ECO:0007669"/>
    <property type="project" value="UniProtKB-ARBA"/>
</dbReference>
<dbReference type="GO" id="GO:0005112">
    <property type="term" value="F:Notch binding"/>
    <property type="evidence" value="ECO:0007669"/>
    <property type="project" value="TreeGrafter"/>
</dbReference>
<dbReference type="GO" id="GO:0048667">
    <property type="term" value="P:cell morphogenesis involved in neuron differentiation"/>
    <property type="evidence" value="ECO:0007669"/>
    <property type="project" value="UniProtKB-ARBA"/>
</dbReference>
<evidence type="ECO:0000259" key="17">
    <source>
        <dbReference type="PROSITE" id="PS50853"/>
    </source>
</evidence>
<dbReference type="PROSITE" id="PS50853">
    <property type="entry name" value="FN3"/>
    <property type="match status" value="2"/>
</dbReference>
<proteinExistence type="predicted"/>
<dbReference type="GO" id="GO:0009952">
    <property type="term" value="P:anterior/posterior pattern specification"/>
    <property type="evidence" value="ECO:0007669"/>
    <property type="project" value="UniProtKB-ARBA"/>
</dbReference>
<evidence type="ECO:0000259" key="19">
    <source>
        <dbReference type="PROSITE" id="PS51220"/>
    </source>
</evidence>
<keyword evidence="8" id="KW-0106">Calcium</keyword>
<dbReference type="InterPro" id="IPR000152">
    <property type="entry name" value="EGF-type_Asp/Asn_hydroxyl_site"/>
</dbReference>
<dbReference type="FunFam" id="2.10.25.10:FF:000057">
    <property type="entry name" value="protocadherin Fat 1 isoform X2"/>
    <property type="match status" value="1"/>
</dbReference>
<evidence type="ECO:0000256" key="15">
    <source>
        <dbReference type="SAM" id="SignalP"/>
    </source>
</evidence>
<dbReference type="SMART" id="SM00179">
    <property type="entry name" value="EGF_CA"/>
    <property type="match status" value="13"/>
</dbReference>
<keyword evidence="10" id="KW-0472">Membrane</keyword>
<dbReference type="SUPFAM" id="SSF49265">
    <property type="entry name" value="Fibronectin type III"/>
    <property type="match status" value="2"/>
</dbReference>
<organism evidence="20 21">
    <name type="scientific">Poecilia reticulata</name>
    <name type="common">Guppy</name>
    <name type="synonym">Acanthophacelus reticulatus</name>
    <dbReference type="NCBI Taxonomy" id="8081"/>
    <lineage>
        <taxon>Eukaryota</taxon>
        <taxon>Metazoa</taxon>
        <taxon>Chordata</taxon>
        <taxon>Craniata</taxon>
        <taxon>Vertebrata</taxon>
        <taxon>Euteleostomi</taxon>
        <taxon>Actinopterygii</taxon>
        <taxon>Neopterygii</taxon>
        <taxon>Teleostei</taxon>
        <taxon>Neoteleostei</taxon>
        <taxon>Acanthomorphata</taxon>
        <taxon>Ovalentaria</taxon>
        <taxon>Atherinomorphae</taxon>
        <taxon>Cyprinodontiformes</taxon>
        <taxon>Poeciliidae</taxon>
        <taxon>Poeciliinae</taxon>
        <taxon>Poecilia</taxon>
    </lineage>
</organism>
<dbReference type="Pfam" id="PF00008">
    <property type="entry name" value="EGF"/>
    <property type="match status" value="7"/>
</dbReference>
<evidence type="ECO:0000256" key="7">
    <source>
        <dbReference type="ARBA" id="ARBA00022737"/>
    </source>
</evidence>
<evidence type="ECO:0000256" key="1">
    <source>
        <dbReference type="ARBA" id="ARBA00004251"/>
    </source>
</evidence>
<feature type="domain" description="EGF-like" evidence="16">
    <location>
        <begin position="567"/>
        <end position="603"/>
    </location>
</feature>
<dbReference type="PROSITE" id="PS50923">
    <property type="entry name" value="SUSHI"/>
    <property type="match status" value="1"/>
</dbReference>
<dbReference type="GO" id="GO:0019904">
    <property type="term" value="F:protein domain specific binding"/>
    <property type="evidence" value="ECO:0007669"/>
    <property type="project" value="UniProtKB-ARBA"/>
</dbReference>
<dbReference type="PROSITE" id="PS51220">
    <property type="entry name" value="NIDO"/>
    <property type="match status" value="1"/>
</dbReference>
<dbReference type="InterPro" id="IPR000436">
    <property type="entry name" value="Sushi_SCR_CCP_dom"/>
</dbReference>
<feature type="domain" description="EGF-like" evidence="16">
    <location>
        <begin position="529"/>
        <end position="565"/>
    </location>
</feature>
<reference evidence="20" key="3">
    <citation type="submission" date="2025-09" db="UniProtKB">
        <authorList>
            <consortium name="Ensembl"/>
        </authorList>
    </citation>
    <scope>IDENTIFICATION</scope>
    <source>
        <strain evidence="20">Guanapo</strain>
    </source>
</reference>
<feature type="disulfide bond" evidence="13">
    <location>
        <begin position="517"/>
        <end position="526"/>
    </location>
</feature>
<accession>A0A3P9PLY8</accession>
<feature type="disulfide bond" evidence="13">
    <location>
        <begin position="767"/>
        <end position="776"/>
    </location>
</feature>
<feature type="disulfide bond" evidence="14">
    <location>
        <begin position="642"/>
        <end position="669"/>
    </location>
</feature>
<dbReference type="FunFam" id="2.10.25.10:FF:000391">
    <property type="entry name" value="Weary, isoform C"/>
    <property type="match status" value="1"/>
</dbReference>
<dbReference type="FunFam" id="2.10.25.10:FF:000031">
    <property type="entry name" value="neurogenic locus notch homolog protein 3"/>
    <property type="match status" value="1"/>
</dbReference>
<dbReference type="InterPro" id="IPR013032">
    <property type="entry name" value="EGF-like_CS"/>
</dbReference>
<keyword evidence="7" id="KW-0677">Repeat</keyword>
<dbReference type="GeneTree" id="ENSGT00940000160730"/>
<dbReference type="PROSITE" id="PS01186">
    <property type="entry name" value="EGF_2"/>
    <property type="match status" value="7"/>
</dbReference>
<name>A0A3P9PLY8_POERE</name>
<feature type="domain" description="EGF-like" evidence="16">
    <location>
        <begin position="670"/>
        <end position="703"/>
    </location>
</feature>
<feature type="disulfide bond" evidence="13">
    <location>
        <begin position="332"/>
        <end position="341"/>
    </location>
</feature>
<dbReference type="FunFam" id="2.10.25.10:FF:000012">
    <property type="entry name" value="Delta-like protein"/>
    <property type="match status" value="1"/>
</dbReference>
<dbReference type="GO" id="GO:0005886">
    <property type="term" value="C:plasma membrane"/>
    <property type="evidence" value="ECO:0007669"/>
    <property type="project" value="UniProtKB-SubCell"/>
</dbReference>
<dbReference type="GO" id="GO:0043005">
    <property type="term" value="C:neuron projection"/>
    <property type="evidence" value="ECO:0007669"/>
    <property type="project" value="UniProtKB-ARBA"/>
</dbReference>
<evidence type="ECO:0000256" key="2">
    <source>
        <dbReference type="ARBA" id="ARBA00022473"/>
    </source>
</evidence>
<keyword evidence="12" id="KW-0325">Glycoprotein</keyword>
<feature type="domain" description="EGF-like" evidence="16">
    <location>
        <begin position="306"/>
        <end position="342"/>
    </location>
</feature>
<dbReference type="GO" id="GO:0048863">
    <property type="term" value="P:stem cell differentiation"/>
    <property type="evidence" value="ECO:0007669"/>
    <property type="project" value="UniProtKB-ARBA"/>
</dbReference>
<dbReference type="GO" id="GO:0050877">
    <property type="term" value="P:nervous system process"/>
    <property type="evidence" value="ECO:0007669"/>
    <property type="project" value="UniProtKB-ARBA"/>
</dbReference>
<feature type="domain" description="Sushi" evidence="18">
    <location>
        <begin position="614"/>
        <end position="671"/>
    </location>
</feature>
<evidence type="ECO:0000256" key="3">
    <source>
        <dbReference type="ARBA" id="ARBA00022475"/>
    </source>
</evidence>
<dbReference type="Proteomes" id="UP000242638">
    <property type="component" value="Unassembled WGS sequence"/>
</dbReference>
<dbReference type="GO" id="GO:0007160">
    <property type="term" value="P:cell-matrix adhesion"/>
    <property type="evidence" value="ECO:0007669"/>
    <property type="project" value="InterPro"/>
</dbReference>
<dbReference type="PROSITE" id="PS00010">
    <property type="entry name" value="ASX_HYDROXYL"/>
    <property type="match status" value="3"/>
</dbReference>
<reference evidence="21" key="1">
    <citation type="submission" date="2013-11" db="EMBL/GenBank/DDBJ databases">
        <title>The genomic landscape of the Guanapo guppy.</title>
        <authorList>
            <person name="Kuenstner A."/>
            <person name="Dreyer C."/>
        </authorList>
    </citation>
    <scope>NUCLEOTIDE SEQUENCE</scope>
    <source>
        <strain evidence="21">Guanapo</strain>
    </source>
</reference>
<dbReference type="SMART" id="SM00060">
    <property type="entry name" value="FN3"/>
    <property type="match status" value="3"/>
</dbReference>
<dbReference type="FunFam" id="2.10.25.10:FF:000213">
    <property type="entry name" value="sushi, nidogen and EGF-like domain-containing protein 1"/>
    <property type="match status" value="1"/>
</dbReference>
<dbReference type="PANTHER" id="PTHR12916:SF9">
    <property type="entry name" value="NEUROGENIC LOCUS NOTCH HOMOLOG PROTEIN 1-RELATED"/>
    <property type="match status" value="1"/>
</dbReference>
<dbReference type="Pfam" id="PF06119">
    <property type="entry name" value="NIDO"/>
    <property type="match status" value="1"/>
</dbReference>
<dbReference type="SMART" id="SM00181">
    <property type="entry name" value="EGF"/>
    <property type="match status" value="13"/>
</dbReference>
<keyword evidence="2" id="KW-0217">Developmental protein</keyword>
<dbReference type="InterPro" id="IPR013783">
    <property type="entry name" value="Ig-like_fold"/>
</dbReference>
<comment type="caution">
    <text evidence="13">Lacks conserved residue(s) required for the propagation of feature annotation.</text>
</comment>
<dbReference type="InterPro" id="IPR001881">
    <property type="entry name" value="EGF-like_Ca-bd_dom"/>
</dbReference>
<dbReference type="GO" id="GO:0048646">
    <property type="term" value="P:anatomical structure formation involved in morphogenesis"/>
    <property type="evidence" value="ECO:0007669"/>
    <property type="project" value="UniProtKB-ARBA"/>
</dbReference>
<dbReference type="CDD" id="cd00033">
    <property type="entry name" value="CCP"/>
    <property type="match status" value="1"/>
</dbReference>
<dbReference type="FunFam" id="2.10.25.10:FF:000172">
    <property type="entry name" value="FAT atypical cadherin 3"/>
    <property type="match status" value="1"/>
</dbReference>
<dbReference type="GO" id="GO:0005509">
    <property type="term" value="F:calcium ion binding"/>
    <property type="evidence" value="ECO:0007669"/>
    <property type="project" value="InterPro"/>
</dbReference>
<dbReference type="AlphaFoldDB" id="A0A3P9PLY8"/>
<dbReference type="FunFam" id="2.10.25.10:FF:000004">
    <property type="entry name" value="Neurogenic locus notch 1"/>
    <property type="match status" value="1"/>
</dbReference>
<comment type="subcellular location">
    <subcellularLocation>
        <location evidence="1">Cell membrane</location>
        <topology evidence="1">Single-pass type I membrane protein</topology>
    </subcellularLocation>
</comment>
<dbReference type="Pfam" id="PF07974">
    <property type="entry name" value="EGF_2"/>
    <property type="match status" value="1"/>
</dbReference>
<keyword evidence="4 13" id="KW-0245">EGF-like domain</keyword>
<dbReference type="Pfam" id="PF00041">
    <property type="entry name" value="fn3"/>
    <property type="match status" value="1"/>
</dbReference>
<dbReference type="CDD" id="cd00054">
    <property type="entry name" value="EGF_CA"/>
    <property type="match status" value="12"/>
</dbReference>
<evidence type="ECO:0000256" key="6">
    <source>
        <dbReference type="ARBA" id="ARBA00022729"/>
    </source>
</evidence>